<accession>A0ACB8X7R7</accession>
<gene>
    <name evidence="1" type="ORF">L3Q82_016380</name>
</gene>
<dbReference type="Proteomes" id="UP000831701">
    <property type="component" value="Chromosome 2"/>
</dbReference>
<proteinExistence type="predicted"/>
<evidence type="ECO:0000313" key="2">
    <source>
        <dbReference type="Proteomes" id="UP000831701"/>
    </source>
</evidence>
<feature type="non-terminal residue" evidence="1">
    <location>
        <position position="1"/>
    </location>
</feature>
<name>A0ACB8X7R7_9TELE</name>
<organism evidence="1 2">
    <name type="scientific">Scortum barcoo</name>
    <name type="common">barcoo grunter</name>
    <dbReference type="NCBI Taxonomy" id="214431"/>
    <lineage>
        <taxon>Eukaryota</taxon>
        <taxon>Metazoa</taxon>
        <taxon>Chordata</taxon>
        <taxon>Craniata</taxon>
        <taxon>Vertebrata</taxon>
        <taxon>Euteleostomi</taxon>
        <taxon>Actinopterygii</taxon>
        <taxon>Neopterygii</taxon>
        <taxon>Teleostei</taxon>
        <taxon>Neoteleostei</taxon>
        <taxon>Acanthomorphata</taxon>
        <taxon>Eupercaria</taxon>
        <taxon>Centrarchiformes</taxon>
        <taxon>Terapontoidei</taxon>
        <taxon>Terapontidae</taxon>
        <taxon>Scortum</taxon>
    </lineage>
</organism>
<comment type="caution">
    <text evidence="1">The sequence shown here is derived from an EMBL/GenBank/DDBJ whole genome shotgun (WGS) entry which is preliminary data.</text>
</comment>
<protein>
    <submittedName>
        <fullName evidence="1">Uncharacterized protein</fullName>
    </submittedName>
</protein>
<dbReference type="EMBL" id="CM041532">
    <property type="protein sequence ID" value="KAI3376084.1"/>
    <property type="molecule type" value="Genomic_DNA"/>
</dbReference>
<keyword evidence="2" id="KW-1185">Reference proteome</keyword>
<evidence type="ECO:0000313" key="1">
    <source>
        <dbReference type="EMBL" id="KAI3376084.1"/>
    </source>
</evidence>
<reference evidence="1" key="1">
    <citation type="submission" date="2022-04" db="EMBL/GenBank/DDBJ databases">
        <title>Jade perch genome.</title>
        <authorList>
            <person name="Chao B."/>
        </authorList>
    </citation>
    <scope>NUCLEOTIDE SEQUENCE</scope>
    <source>
        <strain evidence="1">CB-2022</strain>
    </source>
</reference>
<sequence>AAEFLSVLLRLVQVYRESQTGSGLRLVQVYRESQTGSGLRLVQVYRESQAGSGLRLVQVSDWFRSQTGSGLRLVQVYRELLLMKMMMKMLVLVLVLVLVLSGVSADCKFLSHFKLLMLQTGNILFTEQQTNKQTNRVSVFSSVLHEDFAIVGCSDSDGEEMYSLDGEELWYADFKQGKGVEPQPSFIDHMSYVEGTYQGAVANQQICKQNLKNTRKDLKDVPLEKDAPSSLIVYSRDNVELGQANKLICHVSGFYPAPVQIVWKKNEKNVTEGTSFNVPFPNKDGSFSQFSSLEFSPEQGDVYSCSVTHLTLTQAMTRFWTVEKTEPGIGPAVFCGLGL</sequence>
<feature type="non-terminal residue" evidence="1">
    <location>
        <position position="339"/>
    </location>
</feature>